<evidence type="ECO:0000313" key="1">
    <source>
        <dbReference type="EMBL" id="MBI2877382.1"/>
    </source>
</evidence>
<organism evidence="1 2">
    <name type="scientific">Tectimicrobiota bacterium</name>
    <dbReference type="NCBI Taxonomy" id="2528274"/>
    <lineage>
        <taxon>Bacteria</taxon>
        <taxon>Pseudomonadati</taxon>
        <taxon>Nitrospinota/Tectimicrobiota group</taxon>
        <taxon>Candidatus Tectimicrobiota</taxon>
    </lineage>
</organism>
<gene>
    <name evidence="1" type="ORF">HYY20_10915</name>
</gene>
<dbReference type="AlphaFoldDB" id="A0A932CQ83"/>
<sequence length="104" mass="12207">MPKTARILVPTKNSQHMAMFLAMVVRNAMEDFHHKYLSDEQMKELNPIIRNAICTGLHALRYSDKSEGARSFVDFHTMSIPKYWEQPELLDDFVETVKMFDFKP</sequence>
<dbReference type="Proteomes" id="UP000769766">
    <property type="component" value="Unassembled WGS sequence"/>
</dbReference>
<protein>
    <submittedName>
        <fullName evidence="1">Uncharacterized protein</fullName>
    </submittedName>
</protein>
<evidence type="ECO:0000313" key="2">
    <source>
        <dbReference type="Proteomes" id="UP000769766"/>
    </source>
</evidence>
<reference evidence="1" key="1">
    <citation type="submission" date="2020-07" db="EMBL/GenBank/DDBJ databases">
        <title>Huge and variable diversity of episymbiotic CPR bacteria and DPANN archaea in groundwater ecosystems.</title>
        <authorList>
            <person name="He C.Y."/>
            <person name="Keren R."/>
            <person name="Whittaker M."/>
            <person name="Farag I.F."/>
            <person name="Doudna J."/>
            <person name="Cate J.H.D."/>
            <person name="Banfield J.F."/>
        </authorList>
    </citation>
    <scope>NUCLEOTIDE SEQUENCE</scope>
    <source>
        <strain evidence="1">NC_groundwater_672_Ag_B-0.1um_62_36</strain>
    </source>
</reference>
<comment type="caution">
    <text evidence="1">The sequence shown here is derived from an EMBL/GenBank/DDBJ whole genome shotgun (WGS) entry which is preliminary data.</text>
</comment>
<accession>A0A932CQ83</accession>
<name>A0A932CQ83_UNCTE</name>
<dbReference type="EMBL" id="JACPRF010000332">
    <property type="protein sequence ID" value="MBI2877382.1"/>
    <property type="molecule type" value="Genomic_DNA"/>
</dbReference>
<proteinExistence type="predicted"/>